<accession>A0A9X8JM99</accession>
<keyword evidence="3" id="KW-1185">Reference proteome</keyword>
<organism evidence="2 3">
    <name type="scientific">Pectobacterium zantedeschiae</name>
    <dbReference type="NCBI Taxonomy" id="2034769"/>
    <lineage>
        <taxon>Bacteria</taxon>
        <taxon>Pseudomonadati</taxon>
        <taxon>Pseudomonadota</taxon>
        <taxon>Gammaproteobacteria</taxon>
        <taxon>Enterobacterales</taxon>
        <taxon>Pectobacteriaceae</taxon>
        <taxon>Pectobacterium</taxon>
    </lineage>
</organism>
<dbReference type="InterPro" id="IPR008579">
    <property type="entry name" value="UGlyAH_Cupin_dom"/>
</dbReference>
<dbReference type="EMBL" id="NWTM01000001">
    <property type="protein sequence ID" value="RYC44972.1"/>
    <property type="molecule type" value="Genomic_DNA"/>
</dbReference>
<dbReference type="PANTHER" id="PTHR40943:SF1">
    <property type="entry name" value="CYTOPLASMIC PROTEIN"/>
    <property type="match status" value="1"/>
</dbReference>
<evidence type="ECO:0000313" key="2">
    <source>
        <dbReference type="EMBL" id="RYC44972.1"/>
    </source>
</evidence>
<name>A0A9X8JM99_9GAMM</name>
<dbReference type="InterPro" id="IPR014710">
    <property type="entry name" value="RmlC-like_jellyroll"/>
</dbReference>
<evidence type="ECO:0000313" key="3">
    <source>
        <dbReference type="Proteomes" id="UP001138460"/>
    </source>
</evidence>
<dbReference type="AlphaFoldDB" id="A0A9X8JM99"/>
<dbReference type="SUPFAM" id="SSF51182">
    <property type="entry name" value="RmlC-like cupins"/>
    <property type="match status" value="1"/>
</dbReference>
<dbReference type="OrthoDB" id="663248at2"/>
<dbReference type="PANTHER" id="PTHR40943">
    <property type="entry name" value="CYTOPLASMIC PROTEIN-RELATED"/>
    <property type="match status" value="1"/>
</dbReference>
<dbReference type="InterPro" id="IPR011051">
    <property type="entry name" value="RmlC_Cupin_sf"/>
</dbReference>
<reference evidence="2 3" key="1">
    <citation type="journal article" date="2018" name="Syst. Appl. Microbiol.">
        <title>Pectobacterium zantedeschiae sp. nov. a new species of a soft rot pathogen isolated from Calla lily (Zantedeschia spp.).</title>
        <authorList>
            <person name="Waleron M."/>
            <person name="Misztak A."/>
            <person name="Waleron M."/>
            <person name="Franczuk M."/>
            <person name="Jonca J."/>
            <person name="Wielgomas B."/>
            <person name="Mikicinski A."/>
            <person name="Popovic T."/>
            <person name="Waleron K."/>
        </authorList>
    </citation>
    <scope>NUCLEOTIDE SEQUENCE [LARGE SCALE GENOMIC DNA]</scope>
    <source>
        <strain evidence="2 3">9M</strain>
    </source>
</reference>
<dbReference type="RefSeq" id="WP_129713233.1">
    <property type="nucleotide sequence ID" value="NZ_JBEHFA010000003.1"/>
</dbReference>
<sequence>MSLTKINNGVTLQQLESWGKFTAIGAEDLGGDVEAFGQMTLGTPIDPISAGYFGTTQGAFRLVYPFTEQATLLTGEVIMVNDDTGESFHFHAGDTWLITQGTTTTWTVTSASFVKHYFAIASA</sequence>
<evidence type="ECO:0000259" key="1">
    <source>
        <dbReference type="Pfam" id="PF05899"/>
    </source>
</evidence>
<proteinExistence type="predicted"/>
<gene>
    <name evidence="2" type="ORF">CLR69_08230</name>
</gene>
<feature type="domain" description="(S)-ureidoglycine aminohydrolase cupin" evidence="1">
    <location>
        <begin position="46"/>
        <end position="117"/>
    </location>
</feature>
<comment type="caution">
    <text evidence="2">The sequence shown here is derived from an EMBL/GenBank/DDBJ whole genome shotgun (WGS) entry which is preliminary data.</text>
</comment>
<dbReference type="Gene3D" id="2.60.120.10">
    <property type="entry name" value="Jelly Rolls"/>
    <property type="match status" value="1"/>
</dbReference>
<dbReference type="Proteomes" id="UP001138460">
    <property type="component" value="Unassembled WGS sequence"/>
</dbReference>
<protein>
    <submittedName>
        <fullName evidence="2">DUF861 domain-containing protein</fullName>
    </submittedName>
</protein>
<dbReference type="Pfam" id="PF05899">
    <property type="entry name" value="Cupin_3"/>
    <property type="match status" value="1"/>
</dbReference>